<dbReference type="RefSeq" id="WP_136359858.1">
    <property type="nucleotide sequence ID" value="NZ_SSNY01000013.1"/>
</dbReference>
<evidence type="ECO:0000313" key="2">
    <source>
        <dbReference type="Proteomes" id="UP000306441"/>
    </source>
</evidence>
<dbReference type="InterPro" id="IPR036388">
    <property type="entry name" value="WH-like_DNA-bd_sf"/>
</dbReference>
<dbReference type="PANTHER" id="PTHR33221:SF13">
    <property type="entry name" value="TRANSCRIPTIONAL REGULATOR-RELATED"/>
    <property type="match status" value="1"/>
</dbReference>
<gene>
    <name evidence="1" type="ORF">E6C48_19540</name>
</gene>
<accession>A0ABY2Q500</accession>
<dbReference type="SUPFAM" id="SSF46785">
    <property type="entry name" value="Winged helix' DNA-binding domain"/>
    <property type="match status" value="1"/>
</dbReference>
<name>A0ABY2Q500_9HYPH</name>
<organism evidence="1 2">
    <name type="scientific">Ollibium composti</name>
    <dbReference type="NCBI Taxonomy" id="2675109"/>
    <lineage>
        <taxon>Bacteria</taxon>
        <taxon>Pseudomonadati</taxon>
        <taxon>Pseudomonadota</taxon>
        <taxon>Alphaproteobacteria</taxon>
        <taxon>Hyphomicrobiales</taxon>
        <taxon>Phyllobacteriaceae</taxon>
        <taxon>Ollibium</taxon>
    </lineage>
</organism>
<reference evidence="1 2" key="1">
    <citation type="submission" date="2019-04" db="EMBL/GenBank/DDBJ databases">
        <title>Mesorhizobium composti sp. nov., isolated from compost.</title>
        <authorList>
            <person name="Lin S.-Y."/>
            <person name="Hameed A."/>
            <person name="Hsieh Y.-T."/>
            <person name="Young C.-C."/>
        </authorList>
    </citation>
    <scope>NUCLEOTIDE SEQUENCE [LARGE SCALE GENOMIC DNA]</scope>
    <source>
        <strain evidence="1 2">CC-YTH430</strain>
    </source>
</reference>
<evidence type="ECO:0000313" key="1">
    <source>
        <dbReference type="EMBL" id="THF55086.1"/>
    </source>
</evidence>
<dbReference type="InterPro" id="IPR000944">
    <property type="entry name" value="Tscrpt_reg_Rrf2"/>
</dbReference>
<sequence length="159" mass="17095">MKMSEGVEWGLHCCLALAWLGDDTAVPTATLASAFDVPPHYLNKFLQALVRADILASSAGVKGGFRLAKRPEKITLLDVVTAIEGPEASFRCTEIRRRGAGVTARPSEFAMPCGIAIAMGRADAAWRRELAAQTVADLVKAAPPAGAERMRCWYAPRAR</sequence>
<dbReference type="EMBL" id="SSNY01000013">
    <property type="protein sequence ID" value="THF55086.1"/>
    <property type="molecule type" value="Genomic_DNA"/>
</dbReference>
<dbReference type="PROSITE" id="PS51197">
    <property type="entry name" value="HTH_RRF2_2"/>
    <property type="match status" value="1"/>
</dbReference>
<dbReference type="InterPro" id="IPR036390">
    <property type="entry name" value="WH_DNA-bd_sf"/>
</dbReference>
<protein>
    <submittedName>
        <fullName evidence="1">Rrf2 family transcriptional regulator</fullName>
    </submittedName>
</protein>
<dbReference type="PANTHER" id="PTHR33221">
    <property type="entry name" value="WINGED HELIX-TURN-HELIX TRANSCRIPTIONAL REGULATOR, RRF2 FAMILY"/>
    <property type="match status" value="1"/>
</dbReference>
<keyword evidence="2" id="KW-1185">Reference proteome</keyword>
<proteinExistence type="predicted"/>
<comment type="caution">
    <text evidence="1">The sequence shown here is derived from an EMBL/GenBank/DDBJ whole genome shotgun (WGS) entry which is preliminary data.</text>
</comment>
<dbReference type="Pfam" id="PF02082">
    <property type="entry name" value="Rrf2"/>
    <property type="match status" value="1"/>
</dbReference>
<dbReference type="NCBIfam" id="TIGR00738">
    <property type="entry name" value="rrf2_super"/>
    <property type="match status" value="1"/>
</dbReference>
<dbReference type="Gene3D" id="1.10.10.10">
    <property type="entry name" value="Winged helix-like DNA-binding domain superfamily/Winged helix DNA-binding domain"/>
    <property type="match status" value="1"/>
</dbReference>
<dbReference type="Proteomes" id="UP000306441">
    <property type="component" value="Unassembled WGS sequence"/>
</dbReference>